<reference evidence="2" key="3">
    <citation type="submission" date="2016-10" db="EMBL/GenBank/DDBJ databases">
        <authorList>
            <person name="de Groot N.N."/>
        </authorList>
    </citation>
    <scope>NUCLEOTIDE SEQUENCE [LARGE SCALE GENOMIC DNA]</scope>
    <source>
        <strain evidence="2">CCBAU85039</strain>
    </source>
</reference>
<dbReference type="Proteomes" id="UP000183063">
    <property type="component" value="Unassembled WGS sequence"/>
</dbReference>
<evidence type="ECO:0000313" key="5">
    <source>
        <dbReference type="Proteomes" id="UP000198939"/>
    </source>
</evidence>
<dbReference type="EMBL" id="FOCV01000006">
    <property type="protein sequence ID" value="SEN68921.1"/>
    <property type="molecule type" value="Genomic_DNA"/>
</dbReference>
<keyword evidence="5" id="KW-1185">Reference proteome</keyword>
<dbReference type="STRING" id="501024.RTCCBAU85039_1949"/>
<evidence type="ECO:0000256" key="1">
    <source>
        <dbReference type="SAM" id="MobiDB-lite"/>
    </source>
</evidence>
<evidence type="ECO:0000313" key="4">
    <source>
        <dbReference type="Proteomes" id="UP000183063"/>
    </source>
</evidence>
<gene>
    <name evidence="2" type="ORF">RTCCBAU85039_1949</name>
    <name evidence="3" type="ORF">SAMN05216228_1006162</name>
</gene>
<evidence type="ECO:0000313" key="3">
    <source>
        <dbReference type="EMBL" id="SEN68921.1"/>
    </source>
</evidence>
<dbReference type="AlphaFoldDB" id="A0A1H8IKI6"/>
<proteinExistence type="predicted"/>
<protein>
    <submittedName>
        <fullName evidence="2">Uncharacterized protein</fullName>
    </submittedName>
</protein>
<evidence type="ECO:0000313" key="2">
    <source>
        <dbReference type="EMBL" id="SEH71605.1"/>
    </source>
</evidence>
<accession>A0A1H8IKI6</accession>
<sequence length="92" mass="10657">MMWKSERQRSVTFRKRIPRPPLGGLNLEKNRGRNSRVLACTALIVPPRSDCGVWPTHNWVVLVKNEIIARASQRVLEKMRAARHESDDGRKQ</sequence>
<dbReference type="Proteomes" id="UP000198939">
    <property type="component" value="Unassembled WGS sequence"/>
</dbReference>
<dbReference type="EMBL" id="FNXB01000008">
    <property type="protein sequence ID" value="SEH71605.1"/>
    <property type="molecule type" value="Genomic_DNA"/>
</dbReference>
<reference evidence="3 5" key="1">
    <citation type="submission" date="2016-10" db="EMBL/GenBank/DDBJ databases">
        <authorList>
            <person name="Varghese N."/>
            <person name="Submissions S."/>
        </authorList>
    </citation>
    <scope>NUCLEOTIDE SEQUENCE [LARGE SCALE GENOMIC DNA]</scope>
    <source>
        <strain evidence="3 5">CGMCC 1.7071</strain>
    </source>
</reference>
<reference evidence="4" key="2">
    <citation type="submission" date="2016-10" db="EMBL/GenBank/DDBJ databases">
        <authorList>
            <person name="Wibberg D."/>
        </authorList>
    </citation>
    <scope>NUCLEOTIDE SEQUENCE [LARGE SCALE GENOMIC DNA]</scope>
</reference>
<organism evidence="2 4">
    <name type="scientific">Rhizobium tibeticum</name>
    <dbReference type="NCBI Taxonomy" id="501024"/>
    <lineage>
        <taxon>Bacteria</taxon>
        <taxon>Pseudomonadati</taxon>
        <taxon>Pseudomonadota</taxon>
        <taxon>Alphaproteobacteria</taxon>
        <taxon>Hyphomicrobiales</taxon>
        <taxon>Rhizobiaceae</taxon>
        <taxon>Rhizobium/Agrobacterium group</taxon>
        <taxon>Rhizobium</taxon>
    </lineage>
</organism>
<feature type="region of interest" description="Disordered" evidence="1">
    <location>
        <begin position="1"/>
        <end position="29"/>
    </location>
</feature>
<name>A0A1H8IKI6_9HYPH</name>